<dbReference type="EnsemblPlants" id="AVESA.00010b.r2.6AG1073580.1">
    <property type="protein sequence ID" value="AVESA.00010b.r2.6AG1073580.1.CDS.1"/>
    <property type="gene ID" value="AVESA.00010b.r2.6AG1073580"/>
</dbReference>
<protein>
    <submittedName>
        <fullName evidence="1">Uncharacterized protein</fullName>
    </submittedName>
</protein>
<evidence type="ECO:0000313" key="2">
    <source>
        <dbReference type="Proteomes" id="UP001732700"/>
    </source>
</evidence>
<proteinExistence type="predicted"/>
<sequence>MAEKRARHTGGAAKVADDFLREVFARVAPCLPDLLRCAATCRRWRRLVTGRAFLRRIGHWPDTARRPCVLAGIFSQNTYPSGPTRLLPKRKPFCYRPRFSSLRAGGGTPVTYDLLVGRDDEDGLFELARPLASRHGFLLVRVLLPGDYPGQKLHLAVCRPLVDKRSTRLLPAPPFDMTEHYRCALPRDSNLIGYAIVTGADHNDDDSDLLDRQGQQKPPVFQVVLIYDDADGGFMCACVYSSDTGTWSAPVHCCRASGLIMCGPRAGVVAGGGTVHWLFMHEINKVYYTLSISTATSSSRVSLTKIPIKVVHPTAASRPPVPCIAGAKGRLSFVTIRDHGVAELWTSTQDEDDDDWRCSELADLGSKRINLIFFAERRRALLVEQGGAFSVVDLETKERTSVHFEGEGTRRFGGDRCFPEMCTPPVLYEMDLVFSPLIM</sequence>
<dbReference type="Proteomes" id="UP001732700">
    <property type="component" value="Chromosome 6A"/>
</dbReference>
<accession>A0ACD5Z1R9</accession>
<reference evidence="1" key="1">
    <citation type="submission" date="2021-05" db="EMBL/GenBank/DDBJ databases">
        <authorList>
            <person name="Scholz U."/>
            <person name="Mascher M."/>
            <person name="Fiebig A."/>
        </authorList>
    </citation>
    <scope>NUCLEOTIDE SEQUENCE [LARGE SCALE GENOMIC DNA]</scope>
</reference>
<evidence type="ECO:0000313" key="1">
    <source>
        <dbReference type="EnsemblPlants" id="AVESA.00010b.r2.6AG1073580.1.CDS.1"/>
    </source>
</evidence>
<keyword evidence="2" id="KW-1185">Reference proteome</keyword>
<reference evidence="1" key="2">
    <citation type="submission" date="2025-09" db="UniProtKB">
        <authorList>
            <consortium name="EnsemblPlants"/>
        </authorList>
    </citation>
    <scope>IDENTIFICATION</scope>
</reference>
<organism evidence="1 2">
    <name type="scientific">Avena sativa</name>
    <name type="common">Oat</name>
    <dbReference type="NCBI Taxonomy" id="4498"/>
    <lineage>
        <taxon>Eukaryota</taxon>
        <taxon>Viridiplantae</taxon>
        <taxon>Streptophyta</taxon>
        <taxon>Embryophyta</taxon>
        <taxon>Tracheophyta</taxon>
        <taxon>Spermatophyta</taxon>
        <taxon>Magnoliopsida</taxon>
        <taxon>Liliopsida</taxon>
        <taxon>Poales</taxon>
        <taxon>Poaceae</taxon>
        <taxon>BOP clade</taxon>
        <taxon>Pooideae</taxon>
        <taxon>Poodae</taxon>
        <taxon>Poeae</taxon>
        <taxon>Poeae Chloroplast Group 1 (Aveneae type)</taxon>
        <taxon>Aveninae</taxon>
        <taxon>Avena</taxon>
    </lineage>
</organism>
<name>A0ACD5Z1R9_AVESA</name>